<gene>
    <name evidence="1" type="ORF">AYBTSS11_LOCUS1770</name>
</gene>
<protein>
    <submittedName>
        <fullName evidence="1">Uncharacterized protein</fullName>
    </submittedName>
</protein>
<keyword evidence="2" id="KW-1185">Reference proteome</keyword>
<sequence length="76" mass="8531">MGRKVGERIKERGPVGCKTRGTHVGLRVGGIEMPRECGPFALVIGHLKQESSLILKRNICQPGKQNFAKRKKEYRT</sequence>
<accession>A0AA86RNW4</accession>
<dbReference type="Proteomes" id="UP001189624">
    <property type="component" value="Chromosome 1"/>
</dbReference>
<name>A0AA86RNW4_9FABA</name>
<dbReference type="Gramene" id="rna-AYBTSS11_LOCUS1770">
    <property type="protein sequence ID" value="CAJ1845396.1"/>
    <property type="gene ID" value="gene-AYBTSS11_LOCUS1770"/>
</dbReference>
<evidence type="ECO:0000313" key="1">
    <source>
        <dbReference type="EMBL" id="CAJ1845396.1"/>
    </source>
</evidence>
<organism evidence="1 2">
    <name type="scientific">Sphenostylis stenocarpa</name>
    <dbReference type="NCBI Taxonomy" id="92480"/>
    <lineage>
        <taxon>Eukaryota</taxon>
        <taxon>Viridiplantae</taxon>
        <taxon>Streptophyta</taxon>
        <taxon>Embryophyta</taxon>
        <taxon>Tracheophyta</taxon>
        <taxon>Spermatophyta</taxon>
        <taxon>Magnoliopsida</taxon>
        <taxon>eudicotyledons</taxon>
        <taxon>Gunneridae</taxon>
        <taxon>Pentapetalae</taxon>
        <taxon>rosids</taxon>
        <taxon>fabids</taxon>
        <taxon>Fabales</taxon>
        <taxon>Fabaceae</taxon>
        <taxon>Papilionoideae</taxon>
        <taxon>50 kb inversion clade</taxon>
        <taxon>NPAAA clade</taxon>
        <taxon>indigoferoid/millettioid clade</taxon>
        <taxon>Phaseoleae</taxon>
        <taxon>Sphenostylis</taxon>
    </lineage>
</organism>
<dbReference type="AlphaFoldDB" id="A0AA86RNW4"/>
<reference evidence="1" key="1">
    <citation type="submission" date="2023-10" db="EMBL/GenBank/DDBJ databases">
        <authorList>
            <person name="Domelevo Entfellner J.-B."/>
        </authorList>
    </citation>
    <scope>NUCLEOTIDE SEQUENCE</scope>
</reference>
<evidence type="ECO:0000313" key="2">
    <source>
        <dbReference type="Proteomes" id="UP001189624"/>
    </source>
</evidence>
<dbReference type="EMBL" id="OY731398">
    <property type="protein sequence ID" value="CAJ1845396.1"/>
    <property type="molecule type" value="Genomic_DNA"/>
</dbReference>
<feature type="non-terminal residue" evidence="1">
    <location>
        <position position="76"/>
    </location>
</feature>
<proteinExistence type="predicted"/>